<organism evidence="1 2">
    <name type="scientific">Pisolithus microcarpus 441</name>
    <dbReference type="NCBI Taxonomy" id="765257"/>
    <lineage>
        <taxon>Eukaryota</taxon>
        <taxon>Fungi</taxon>
        <taxon>Dikarya</taxon>
        <taxon>Basidiomycota</taxon>
        <taxon>Agaricomycotina</taxon>
        <taxon>Agaricomycetes</taxon>
        <taxon>Agaricomycetidae</taxon>
        <taxon>Boletales</taxon>
        <taxon>Sclerodermatineae</taxon>
        <taxon>Pisolithaceae</taxon>
        <taxon>Pisolithus</taxon>
    </lineage>
</organism>
<reference evidence="1 2" key="1">
    <citation type="submission" date="2014-04" db="EMBL/GenBank/DDBJ databases">
        <authorList>
            <consortium name="DOE Joint Genome Institute"/>
            <person name="Kuo A."/>
            <person name="Kohler A."/>
            <person name="Costa M.D."/>
            <person name="Nagy L.G."/>
            <person name="Floudas D."/>
            <person name="Copeland A."/>
            <person name="Barry K.W."/>
            <person name="Cichocki N."/>
            <person name="Veneault-Fourrey C."/>
            <person name="LaButti K."/>
            <person name="Lindquist E.A."/>
            <person name="Lipzen A."/>
            <person name="Lundell T."/>
            <person name="Morin E."/>
            <person name="Murat C."/>
            <person name="Sun H."/>
            <person name="Tunlid A."/>
            <person name="Henrissat B."/>
            <person name="Grigoriev I.V."/>
            <person name="Hibbett D.S."/>
            <person name="Martin F."/>
            <person name="Nordberg H.P."/>
            <person name="Cantor M.N."/>
            <person name="Hua S.X."/>
        </authorList>
    </citation>
    <scope>NUCLEOTIDE SEQUENCE [LARGE SCALE GENOMIC DNA]</scope>
    <source>
        <strain evidence="1 2">441</strain>
    </source>
</reference>
<gene>
    <name evidence="1" type="ORF">PISMIDRAFT_230214</name>
</gene>
<reference evidence="2" key="2">
    <citation type="submission" date="2015-01" db="EMBL/GenBank/DDBJ databases">
        <title>Evolutionary Origins and Diversification of the Mycorrhizal Mutualists.</title>
        <authorList>
            <consortium name="DOE Joint Genome Institute"/>
            <consortium name="Mycorrhizal Genomics Consortium"/>
            <person name="Kohler A."/>
            <person name="Kuo A."/>
            <person name="Nagy L.G."/>
            <person name="Floudas D."/>
            <person name="Copeland A."/>
            <person name="Barry K.W."/>
            <person name="Cichocki N."/>
            <person name="Veneault-Fourrey C."/>
            <person name="LaButti K."/>
            <person name="Lindquist E.A."/>
            <person name="Lipzen A."/>
            <person name="Lundell T."/>
            <person name="Morin E."/>
            <person name="Murat C."/>
            <person name="Riley R."/>
            <person name="Ohm R."/>
            <person name="Sun H."/>
            <person name="Tunlid A."/>
            <person name="Henrissat B."/>
            <person name="Grigoriev I.V."/>
            <person name="Hibbett D.S."/>
            <person name="Martin F."/>
        </authorList>
    </citation>
    <scope>NUCLEOTIDE SEQUENCE [LARGE SCALE GENOMIC DNA]</scope>
    <source>
        <strain evidence="2">441</strain>
    </source>
</reference>
<keyword evidence="2" id="KW-1185">Reference proteome</keyword>
<dbReference type="OrthoDB" id="10439609at2759"/>
<proteinExistence type="predicted"/>
<protein>
    <submittedName>
        <fullName evidence="1">Uncharacterized protein</fullName>
    </submittedName>
</protein>
<dbReference type="EMBL" id="KN833833">
    <property type="protein sequence ID" value="KIK17298.1"/>
    <property type="molecule type" value="Genomic_DNA"/>
</dbReference>
<dbReference type="AlphaFoldDB" id="A0A0C9ZBK0"/>
<dbReference type="HOGENOM" id="CLU_121067_0_0_1"/>
<sequence length="194" mass="21541">MSRILHSKIAAWFLRIFKAMPSICSALLRILRFVLSLCAASSFRKHSESGAVHTTCASSMPSLLKQRETSEVSPSHMHPSPNLITDASRGMDPAAQPDDSMTGNPPVHISQYPMSVRSLADRPHAVPCRPVPASPQQVMEFRYLKRPLVDERATSDRILKEGDMSYDPCVTSFYQQMDVINESTLKGLHYLLGG</sequence>
<name>A0A0C9ZBK0_9AGAM</name>
<evidence type="ECO:0000313" key="1">
    <source>
        <dbReference type="EMBL" id="KIK17298.1"/>
    </source>
</evidence>
<dbReference type="Proteomes" id="UP000054018">
    <property type="component" value="Unassembled WGS sequence"/>
</dbReference>
<accession>A0A0C9ZBK0</accession>
<evidence type="ECO:0000313" key="2">
    <source>
        <dbReference type="Proteomes" id="UP000054018"/>
    </source>
</evidence>